<feature type="region of interest" description="Disordered" evidence="1">
    <location>
        <begin position="369"/>
        <end position="398"/>
    </location>
</feature>
<keyword evidence="3" id="KW-1185">Reference proteome</keyword>
<feature type="compositionally biased region" description="Low complexity" evidence="1">
    <location>
        <begin position="87"/>
        <end position="98"/>
    </location>
</feature>
<evidence type="ECO:0000313" key="5">
    <source>
        <dbReference type="RefSeq" id="XP_050552240.1"/>
    </source>
</evidence>
<evidence type="ECO:0000256" key="1">
    <source>
        <dbReference type="SAM" id="MobiDB-lite"/>
    </source>
</evidence>
<feature type="region of interest" description="Disordered" evidence="1">
    <location>
        <begin position="203"/>
        <end position="241"/>
    </location>
</feature>
<dbReference type="OrthoDB" id="75807at2759"/>
<dbReference type="RefSeq" id="XP_050552240.1">
    <property type="nucleotide sequence ID" value="XM_050696283.1"/>
</dbReference>
<organism evidence="3 4">
    <name type="scientific">Spodoptera frugiperda</name>
    <name type="common">Fall armyworm</name>
    <dbReference type="NCBI Taxonomy" id="7108"/>
    <lineage>
        <taxon>Eukaryota</taxon>
        <taxon>Metazoa</taxon>
        <taxon>Ecdysozoa</taxon>
        <taxon>Arthropoda</taxon>
        <taxon>Hexapoda</taxon>
        <taxon>Insecta</taxon>
        <taxon>Pterygota</taxon>
        <taxon>Neoptera</taxon>
        <taxon>Endopterygota</taxon>
        <taxon>Lepidoptera</taxon>
        <taxon>Glossata</taxon>
        <taxon>Ditrysia</taxon>
        <taxon>Noctuoidea</taxon>
        <taxon>Noctuidae</taxon>
        <taxon>Amphipyrinae</taxon>
        <taxon>Spodoptera</taxon>
    </lineage>
</organism>
<dbReference type="InterPro" id="IPR029526">
    <property type="entry name" value="PGBD"/>
</dbReference>
<name>A0A9R0DS99_SPOFR</name>
<dbReference type="PANTHER" id="PTHR46599:SF3">
    <property type="entry name" value="PIGGYBAC TRANSPOSABLE ELEMENT-DERIVED PROTEIN 4"/>
    <property type="match status" value="1"/>
</dbReference>
<feature type="region of interest" description="Disordered" evidence="1">
    <location>
        <begin position="43"/>
        <end position="98"/>
    </location>
</feature>
<proteinExistence type="predicted"/>
<accession>A0A9R0DS99</accession>
<dbReference type="RefSeq" id="XP_050552241.1">
    <property type="nucleotide sequence ID" value="XM_050696284.1"/>
</dbReference>
<evidence type="ECO:0000313" key="6">
    <source>
        <dbReference type="RefSeq" id="XP_050552241.1"/>
    </source>
</evidence>
<reference evidence="4 5" key="1">
    <citation type="submission" date="2025-04" db="UniProtKB">
        <authorList>
            <consortium name="RefSeq"/>
        </authorList>
    </citation>
    <scope>IDENTIFICATION</scope>
    <source>
        <tissue evidence="4 5">Whole larval tissue</tissue>
    </source>
</reference>
<feature type="compositionally biased region" description="Low complexity" evidence="1">
    <location>
        <begin position="57"/>
        <end position="66"/>
    </location>
</feature>
<sequence length="945" mass="105741">MLVSSKMSKIIYLVIMILVLIFLFSKDSSSRGFIFIVSRQGSSFEGRGNGPNFESCSQPGPSGLQPQRPPQPGPSGLQPQRPPQPGPSGLQPQSGPPLTLQEELRLAKAARARDARNMSRLTPTQKQALAVLKDKKQVGNYLLPTGDLAPKGKKKGIEGRCWHPALLLPGTPSVPPPPNPRYWEKSSQAVVETQTASHLRIDDVSGCREEDSAIASTTEAPPSAVTPDDATDDEDVIEGTPPRPILIRRRARAVSPQSHALGRANESPLEKMMKIISNPPSVAQEVELGGTPSSTITMKTGSGTSGVSYNFDIGVDLEAVEETEEEALAGTERAYPDDSVAFIVNVPVADKNYMLVDCPANVAIDAPAHQGEDVTVGDSANAGSDIEPDDDEPHGPLRRRDVHEYDEVEGNPFLEDQVQVMNAADDAFLRTAPDNAELLHFDWSSEVDNFEGVREIFSGPSGPTFDLEGLTPLDVFRQIWDTNILSLMVRETNRYAQHIIDGLPTSSSSRMNRWVDTDEEEMWRFLCILMLQSLVYTPVEREYWYPIQESVKLGCDDIMPYNRFILLKRCLHFVDNTTLDPVSTSKLQKVMPIIQHLNHKFGSLYLPEQNVAIDESLLLWKGRLSFAQLIATKRARVGIKSYELCESRTGYLWKMEIYTGSGHIHEPQEATQAAAGHDVENEPESATSQIVFSLMRPLFGKGHTLVMDNFYNSPLLSRILKLKYKTDTVGTLRLKREYVPESLKGKTKQNMRTGEICFSSTKDLCIVVWMDSNVVSMISTCHGVKSGGKEKYGYYKYKPEVVLYYNNTMGGIDHKDQMLSSYPIERVRNVIWYKKLFRRLLNVSVHNSFVIYTHGNEMKYRHFRNTIVTQLRAAYQHPAPSRALVVRPSGQRAAMHLPQKIKKLRCKLCYAAKKTRSTVWQCSTCLVALCLPDCYKEYHDKLCTE</sequence>
<dbReference type="AlphaFoldDB" id="A0A9R0DS99"/>
<dbReference type="RefSeq" id="XP_050552239.1">
    <property type="nucleotide sequence ID" value="XM_050696282.1"/>
</dbReference>
<dbReference type="Proteomes" id="UP000829999">
    <property type="component" value="Chromosome 10"/>
</dbReference>
<evidence type="ECO:0000313" key="4">
    <source>
        <dbReference type="RefSeq" id="XP_050552239.1"/>
    </source>
</evidence>
<dbReference type="GeneID" id="118276120"/>
<protein>
    <submittedName>
        <fullName evidence="4 5">Uncharacterized protein LOC118276120 isoform X1</fullName>
    </submittedName>
</protein>
<dbReference type="PANTHER" id="PTHR46599">
    <property type="entry name" value="PIGGYBAC TRANSPOSABLE ELEMENT-DERIVED PROTEIN 4"/>
    <property type="match status" value="1"/>
</dbReference>
<gene>
    <name evidence="4 5 6" type="primary">LOC118276120</name>
</gene>
<feature type="domain" description="PiggyBac transposable element-derived protein" evidence="2">
    <location>
        <begin position="471"/>
        <end position="849"/>
    </location>
</feature>
<evidence type="ECO:0000259" key="2">
    <source>
        <dbReference type="Pfam" id="PF13843"/>
    </source>
</evidence>
<evidence type="ECO:0000313" key="3">
    <source>
        <dbReference type="Proteomes" id="UP000829999"/>
    </source>
</evidence>
<dbReference type="Pfam" id="PF13843">
    <property type="entry name" value="DDE_Tnp_1_7"/>
    <property type="match status" value="1"/>
</dbReference>